<name>A0A142V7V8_9CHLR</name>
<dbReference type="Proteomes" id="UP000233649">
    <property type="component" value="Unassembled WGS sequence"/>
</dbReference>
<keyword evidence="1" id="KW-0472">Membrane</keyword>
<evidence type="ECO:0000313" key="8">
    <source>
        <dbReference type="Proteomes" id="UP000248786"/>
    </source>
</evidence>
<dbReference type="Proteomes" id="UP000248786">
    <property type="component" value="Unassembled WGS sequence"/>
</dbReference>
<dbReference type="EMBL" id="CP011127">
    <property type="protein sequence ID" value="AMU85916.1"/>
    <property type="molecule type" value="Genomic_DNA"/>
</dbReference>
<reference evidence="4 7" key="2">
    <citation type="journal article" date="2017" name="FEMS Microbiol. Ecol.">
        <title>Reconstructed genomes of novel Dehalococcoides mccartyi strains from 1,2,3,4-tetrachlorodibenzo-p-dioxin-dechlorinating enrichment cultures reveal divergent reductive dehalogenase gene profiles.</title>
        <authorList>
            <person name="Dam H.T."/>
            <person name="Vollmers J."/>
            <person name="Kaster A.K."/>
            <person name="Haggblom M.M."/>
        </authorList>
    </citation>
    <scope>NUCLEOTIDE SEQUENCE [LARGE SCALE GENOMIC DNA]</scope>
    <source>
        <strain evidence="4 7">H1-3-2.001</strain>
    </source>
</reference>
<protein>
    <submittedName>
        <fullName evidence="3">2TM family protein</fullName>
    </submittedName>
</protein>
<accession>A0A142V7V8</accession>
<dbReference type="OrthoDB" id="8965954at2"/>
<proteinExistence type="predicted"/>
<dbReference type="OMA" id="DESDWEN"/>
<dbReference type="Pfam" id="PF13239">
    <property type="entry name" value="2TM"/>
    <property type="match status" value="1"/>
</dbReference>
<reference evidence="5 8" key="3">
    <citation type="submission" date="2018-05" db="EMBL/GenBank/DDBJ databases">
        <title>Draft genome sequences of Dehalococcoides mccartyi strains RC and KS.</title>
        <authorList>
            <person name="Higgins S.A."/>
            <person name="Padilla-Crespo E."/>
            <person name="Loeffler F.E."/>
        </authorList>
    </citation>
    <scope>NUCLEOTIDE SEQUENCE [LARGE SCALE GENOMIC DNA]</scope>
    <source>
        <strain evidence="5 8">KS</strain>
    </source>
</reference>
<feature type="domain" description="2TM" evidence="2">
    <location>
        <begin position="13"/>
        <end position="88"/>
    </location>
</feature>
<keyword evidence="1" id="KW-1133">Transmembrane helix</keyword>
<dbReference type="Proteomes" id="UP000076394">
    <property type="component" value="Chromosome"/>
</dbReference>
<feature type="transmembrane region" description="Helical" evidence="1">
    <location>
        <begin position="50"/>
        <end position="72"/>
    </location>
</feature>
<dbReference type="RefSeq" id="WP_011308755.1">
    <property type="nucleotide sequence ID" value="NZ_AP024514.1"/>
</dbReference>
<dbReference type="AlphaFoldDB" id="A0A142V7V8"/>
<evidence type="ECO:0000259" key="2">
    <source>
        <dbReference type="Pfam" id="PF13239"/>
    </source>
</evidence>
<dbReference type="EMBL" id="PHFD01000207">
    <property type="protein sequence ID" value="PKH46465.1"/>
    <property type="molecule type" value="Genomic_DNA"/>
</dbReference>
<evidence type="ECO:0000313" key="4">
    <source>
        <dbReference type="EMBL" id="PKH46465.1"/>
    </source>
</evidence>
<dbReference type="PATRIC" id="fig|61435.13.peg.122"/>
<gene>
    <name evidence="5" type="ORF">C1G86_0158</name>
    <name evidence="4" type="ORF">CVH13_01080</name>
    <name evidence="3" type="ORF">Dm11a5_0084</name>
</gene>
<sequence>MKQLNDDEIYRIAQKRVKEKKDFYNHLSVYVVINAMIIGIWAFTGSSYPWFIFPLGGWGIGLIFHFLSVFGFMRDESDWESKEIQKEIGRLKKNL</sequence>
<keyword evidence="1" id="KW-0812">Transmembrane</keyword>
<evidence type="ECO:0000313" key="7">
    <source>
        <dbReference type="Proteomes" id="UP000233649"/>
    </source>
</evidence>
<reference evidence="3 6" key="1">
    <citation type="submission" date="2015-03" db="EMBL/GenBank/DDBJ databases">
        <title>Genomic characterization of Dehalococcoides mccartyi strain 11a5, an unusal plasmid-containing chloroethene dechlorinator.</title>
        <authorList>
            <person name="Zhao S."/>
            <person name="Ding C."/>
            <person name="He J."/>
        </authorList>
    </citation>
    <scope>NUCLEOTIDE SEQUENCE [LARGE SCALE GENOMIC DNA]</scope>
    <source>
        <strain evidence="3 6">11a5</strain>
    </source>
</reference>
<organism evidence="3 6">
    <name type="scientific">Dehalococcoides mccartyi</name>
    <dbReference type="NCBI Taxonomy" id="61435"/>
    <lineage>
        <taxon>Bacteria</taxon>
        <taxon>Bacillati</taxon>
        <taxon>Chloroflexota</taxon>
        <taxon>Dehalococcoidia</taxon>
        <taxon>Dehalococcoidales</taxon>
        <taxon>Dehalococcoidaceae</taxon>
        <taxon>Dehalococcoides</taxon>
    </lineage>
</organism>
<evidence type="ECO:0000313" key="3">
    <source>
        <dbReference type="EMBL" id="AMU85916.1"/>
    </source>
</evidence>
<dbReference type="EMBL" id="QGLD01000008">
    <property type="protein sequence ID" value="RAL70597.1"/>
    <property type="molecule type" value="Genomic_DNA"/>
</dbReference>
<feature type="transmembrane region" description="Helical" evidence="1">
    <location>
        <begin position="23"/>
        <end position="44"/>
    </location>
</feature>
<evidence type="ECO:0000313" key="6">
    <source>
        <dbReference type="Proteomes" id="UP000076394"/>
    </source>
</evidence>
<dbReference type="InterPro" id="IPR025698">
    <property type="entry name" value="2TM_dom"/>
</dbReference>
<evidence type="ECO:0000256" key="1">
    <source>
        <dbReference type="SAM" id="Phobius"/>
    </source>
</evidence>
<evidence type="ECO:0000313" key="5">
    <source>
        <dbReference type="EMBL" id="RAL70597.1"/>
    </source>
</evidence>